<dbReference type="GO" id="GO:0009294">
    <property type="term" value="P:DNA-mediated transformation"/>
    <property type="evidence" value="ECO:0007669"/>
    <property type="project" value="InterPro"/>
</dbReference>
<sequence>MKNISKWIFLAKTPDLGDASIKKLWDYFGSIDAILNANPNDLSKIEGLPKKGIKAFLELREEIKMVETKIPENIKVLTFEDENYPEILFQIHDPPPVIYYKGDFLKNFDKSIAIVGTRKASNYGINVARKIAFELSKLGIIIISGMALGIDTAAHEGALEAGGKTIAVLGCGVNVLYPPENIDLRDKIITSGAILSEFPLNDPVDNWKFPKRNRIVSGLSLGTIIIEGGYKSGAMITAKLALDQGREVFAVPGNIESELSKGPHWLIKQGAKLVEGVDDIIDEFQHIISLNQYKSLLPVKEIKKIEIQLSFEESNILKFISNEPMHIDEIVRRSELVISKVLITLSQLEIKKLVKQLPGKMFIIEKSSLYHMPNFC</sequence>
<dbReference type="InterPro" id="IPR010994">
    <property type="entry name" value="RuvA_2-like"/>
</dbReference>
<evidence type="ECO:0000313" key="4">
    <source>
        <dbReference type="EMBL" id="OGC15259.1"/>
    </source>
</evidence>
<comment type="caution">
    <text evidence="4">The sequence shown here is derived from an EMBL/GenBank/DDBJ whole genome shotgun (WGS) entry which is preliminary data.</text>
</comment>
<name>A0A1F4S4D0_UNCSA</name>
<dbReference type="Pfam" id="PF02481">
    <property type="entry name" value="DNA_processg_A"/>
    <property type="match status" value="1"/>
</dbReference>
<evidence type="ECO:0000313" key="5">
    <source>
        <dbReference type="Proteomes" id="UP000177905"/>
    </source>
</evidence>
<accession>A0A1F4S4D0</accession>
<dbReference type="Proteomes" id="UP000177905">
    <property type="component" value="Unassembled WGS sequence"/>
</dbReference>
<proteinExistence type="inferred from homology"/>
<dbReference type="SUPFAM" id="SSF47781">
    <property type="entry name" value="RuvA domain 2-like"/>
    <property type="match status" value="1"/>
</dbReference>
<reference evidence="4 5" key="1">
    <citation type="journal article" date="2016" name="Nat. Commun.">
        <title>Thousands of microbial genomes shed light on interconnected biogeochemical processes in an aquifer system.</title>
        <authorList>
            <person name="Anantharaman K."/>
            <person name="Brown C.T."/>
            <person name="Hug L.A."/>
            <person name="Sharon I."/>
            <person name="Castelle C.J."/>
            <person name="Probst A.J."/>
            <person name="Thomas B.C."/>
            <person name="Singh A."/>
            <person name="Wilkins M.J."/>
            <person name="Karaoz U."/>
            <person name="Brodie E.L."/>
            <person name="Williams K.H."/>
            <person name="Hubbard S.S."/>
            <person name="Banfield J.F."/>
        </authorList>
    </citation>
    <scope>NUCLEOTIDE SEQUENCE [LARGE SCALE GENOMIC DNA]</scope>
</reference>
<protein>
    <submittedName>
        <fullName evidence="4">DNA protecting protein DprA</fullName>
    </submittedName>
</protein>
<dbReference type="InterPro" id="IPR041614">
    <property type="entry name" value="DprA_WH"/>
</dbReference>
<dbReference type="Gene3D" id="1.10.10.10">
    <property type="entry name" value="Winged helix-like DNA-binding domain superfamily/Winged helix DNA-binding domain"/>
    <property type="match status" value="1"/>
</dbReference>
<dbReference type="Pfam" id="PF17782">
    <property type="entry name" value="WHD_DprA"/>
    <property type="match status" value="1"/>
</dbReference>
<dbReference type="PANTHER" id="PTHR43022:SF1">
    <property type="entry name" value="PROTEIN SMF"/>
    <property type="match status" value="1"/>
</dbReference>
<evidence type="ECO:0000256" key="1">
    <source>
        <dbReference type="ARBA" id="ARBA00006525"/>
    </source>
</evidence>
<dbReference type="PANTHER" id="PTHR43022">
    <property type="entry name" value="PROTEIN SMF"/>
    <property type="match status" value="1"/>
</dbReference>
<feature type="domain" description="DprA winged helix" evidence="3">
    <location>
        <begin position="309"/>
        <end position="360"/>
    </location>
</feature>
<dbReference type="EMBL" id="MEUA01000023">
    <property type="protein sequence ID" value="OGC15259.1"/>
    <property type="molecule type" value="Genomic_DNA"/>
</dbReference>
<dbReference type="InterPro" id="IPR003488">
    <property type="entry name" value="DprA"/>
</dbReference>
<dbReference type="InterPro" id="IPR057666">
    <property type="entry name" value="DrpA_SLOG"/>
</dbReference>
<dbReference type="NCBIfam" id="TIGR00732">
    <property type="entry name" value="dprA"/>
    <property type="match status" value="1"/>
</dbReference>
<organism evidence="4 5">
    <name type="scientific">candidate division WOR-1 bacterium RIFOXYB2_FULL_36_35</name>
    <dbReference type="NCBI Taxonomy" id="1802578"/>
    <lineage>
        <taxon>Bacteria</taxon>
        <taxon>Bacillati</taxon>
        <taxon>Saganbacteria</taxon>
    </lineage>
</organism>
<comment type="similarity">
    <text evidence="1">Belongs to the DprA/Smf family.</text>
</comment>
<dbReference type="Gene3D" id="3.40.50.450">
    <property type="match status" value="1"/>
</dbReference>
<dbReference type="InterPro" id="IPR036388">
    <property type="entry name" value="WH-like_DNA-bd_sf"/>
</dbReference>
<evidence type="ECO:0000259" key="3">
    <source>
        <dbReference type="Pfam" id="PF17782"/>
    </source>
</evidence>
<dbReference type="SUPFAM" id="SSF102405">
    <property type="entry name" value="MCP/YpsA-like"/>
    <property type="match status" value="1"/>
</dbReference>
<feature type="domain" description="Smf/DprA SLOG" evidence="2">
    <location>
        <begin position="75"/>
        <end position="284"/>
    </location>
</feature>
<gene>
    <name evidence="4" type="ORF">A2290_03190</name>
</gene>
<dbReference type="AlphaFoldDB" id="A0A1F4S4D0"/>
<evidence type="ECO:0000259" key="2">
    <source>
        <dbReference type="Pfam" id="PF02481"/>
    </source>
</evidence>